<evidence type="ECO:0000313" key="7">
    <source>
        <dbReference type="Proteomes" id="UP000501063"/>
    </source>
</evidence>
<evidence type="ECO:0000259" key="5">
    <source>
        <dbReference type="PROSITE" id="PS01124"/>
    </source>
</evidence>
<dbReference type="EMBL" id="CP049140">
    <property type="protein sequence ID" value="QIE88981.1"/>
    <property type="molecule type" value="Genomic_DNA"/>
</dbReference>
<dbReference type="InterPro" id="IPR009057">
    <property type="entry name" value="Homeodomain-like_sf"/>
</dbReference>
<dbReference type="InterPro" id="IPR003313">
    <property type="entry name" value="AraC-bd"/>
</dbReference>
<evidence type="ECO:0000256" key="3">
    <source>
        <dbReference type="ARBA" id="ARBA00023163"/>
    </source>
</evidence>
<evidence type="ECO:0000256" key="1">
    <source>
        <dbReference type="ARBA" id="ARBA00023015"/>
    </source>
</evidence>
<dbReference type="GO" id="GO:0003700">
    <property type="term" value="F:DNA-binding transcription factor activity"/>
    <property type="evidence" value="ECO:0007669"/>
    <property type="project" value="InterPro"/>
</dbReference>
<reference evidence="6 7" key="1">
    <citation type="submission" date="2020-02" db="EMBL/GenBank/DDBJ databases">
        <title>Integrative conjugative elements (ICEs) and plasmids drive adaptation of Pseudomonas nitroreducens strain HBP1 to wastewater environment.</title>
        <authorList>
            <person name="Sentchilo V."/>
            <person name="Carraro N."/>
            <person name="Bertelli C."/>
            <person name="van der Meer J.R."/>
        </authorList>
    </citation>
    <scope>NUCLEOTIDE SEQUENCE [LARGE SCALE GENOMIC DNA]</scope>
    <source>
        <strain evidence="6 7">HBP1</strain>
    </source>
</reference>
<keyword evidence="3" id="KW-0804">Transcription</keyword>
<dbReference type="PANTHER" id="PTHR46796:SF2">
    <property type="entry name" value="TRANSCRIPTIONAL REGULATORY PROTEIN"/>
    <property type="match status" value="1"/>
</dbReference>
<evidence type="ECO:0000256" key="2">
    <source>
        <dbReference type="ARBA" id="ARBA00023125"/>
    </source>
</evidence>
<dbReference type="Pfam" id="PF12833">
    <property type="entry name" value="HTH_18"/>
    <property type="match status" value="1"/>
</dbReference>
<evidence type="ECO:0000313" key="6">
    <source>
        <dbReference type="EMBL" id="QIE88981.1"/>
    </source>
</evidence>
<dbReference type="Proteomes" id="UP000501063">
    <property type="component" value="Chromosome"/>
</dbReference>
<sequence length="267" mass="29370">MLHRVNCTSTALPGLRTVEILTQRSFPRHAHDEYGIGVMLEGGHRSWSGRGQVEAGPSDIITVSPNELHDGIPLRSAPRRWWMLYVEPTLIARLAGREMAGREFPLPTLADPRLARRIASLLQRLPDACADEASEGLLDLFGDLLDRRTATTAAALPSRSVARMLERIHDDPRHAPTLAELAGLAGLTPFAALRRFRRELGTTPHAYLLQYRVRVAHKAIGEGRSLAEASLLAGFADQSHMTRAFARQLGPTPGQWRSSLRAPLPAP</sequence>
<dbReference type="AlphaFoldDB" id="A0A6G6J3C4"/>
<dbReference type="KEGG" id="pnt:G5B91_23025"/>
<proteinExistence type="predicted"/>
<dbReference type="PROSITE" id="PS01124">
    <property type="entry name" value="HTH_ARAC_FAMILY_2"/>
    <property type="match status" value="1"/>
</dbReference>
<organism evidence="6 7">
    <name type="scientific">Pseudomonas nitroreducens</name>
    <dbReference type="NCBI Taxonomy" id="46680"/>
    <lineage>
        <taxon>Bacteria</taxon>
        <taxon>Pseudomonadati</taxon>
        <taxon>Pseudomonadota</taxon>
        <taxon>Gammaproteobacteria</taxon>
        <taxon>Pseudomonadales</taxon>
        <taxon>Pseudomonadaceae</taxon>
        <taxon>Pseudomonas</taxon>
    </lineage>
</organism>
<comment type="function">
    <text evidence="4">Regulatory protein of the TOL plasmid xyl operons. XylS activates the xylXYZLTEGFJQKIH operon required for the degradation of toluene, m-xylene and p-xylene.</text>
</comment>
<dbReference type="PANTHER" id="PTHR46796">
    <property type="entry name" value="HTH-TYPE TRANSCRIPTIONAL ACTIVATOR RHAS-RELATED"/>
    <property type="match status" value="1"/>
</dbReference>
<feature type="domain" description="HTH araC/xylS-type" evidence="5">
    <location>
        <begin position="162"/>
        <end position="259"/>
    </location>
</feature>
<gene>
    <name evidence="6" type="ORF">G5B91_23025</name>
</gene>
<dbReference type="GO" id="GO:0043565">
    <property type="term" value="F:sequence-specific DNA binding"/>
    <property type="evidence" value="ECO:0007669"/>
    <property type="project" value="InterPro"/>
</dbReference>
<dbReference type="Gene3D" id="1.10.10.60">
    <property type="entry name" value="Homeodomain-like"/>
    <property type="match status" value="1"/>
</dbReference>
<dbReference type="InterPro" id="IPR050204">
    <property type="entry name" value="AraC_XylS_family_regulators"/>
</dbReference>
<protein>
    <submittedName>
        <fullName evidence="6">AraC family transcriptional regulator</fullName>
    </submittedName>
</protein>
<dbReference type="InterPro" id="IPR037923">
    <property type="entry name" value="HTH-like"/>
</dbReference>
<keyword evidence="1" id="KW-0805">Transcription regulation</keyword>
<evidence type="ECO:0000256" key="4">
    <source>
        <dbReference type="ARBA" id="ARBA00037345"/>
    </source>
</evidence>
<keyword evidence="2" id="KW-0238">DNA-binding</keyword>
<dbReference type="SUPFAM" id="SSF51215">
    <property type="entry name" value="Regulatory protein AraC"/>
    <property type="match status" value="1"/>
</dbReference>
<accession>A0A6G6J3C4</accession>
<dbReference type="Pfam" id="PF02311">
    <property type="entry name" value="AraC_binding"/>
    <property type="match status" value="1"/>
</dbReference>
<name>A0A6G6J3C4_PSENT</name>
<dbReference type="SUPFAM" id="SSF46689">
    <property type="entry name" value="Homeodomain-like"/>
    <property type="match status" value="2"/>
</dbReference>
<dbReference type="InterPro" id="IPR018060">
    <property type="entry name" value="HTH_AraC"/>
</dbReference>
<dbReference type="RefSeq" id="WP_052239105.1">
    <property type="nucleotide sequence ID" value="NZ_CP049140.1"/>
</dbReference>
<dbReference type="SMART" id="SM00342">
    <property type="entry name" value="HTH_ARAC"/>
    <property type="match status" value="1"/>
</dbReference>